<keyword evidence="1" id="KW-1133">Transmembrane helix</keyword>
<keyword evidence="3" id="KW-1185">Reference proteome</keyword>
<dbReference type="OrthoDB" id="10585367at2759"/>
<gene>
    <name evidence="2" type="ORF">ASIM_LOCUS14325</name>
</gene>
<organism evidence="4">
    <name type="scientific">Anisakis simplex</name>
    <name type="common">Herring worm</name>
    <dbReference type="NCBI Taxonomy" id="6269"/>
    <lineage>
        <taxon>Eukaryota</taxon>
        <taxon>Metazoa</taxon>
        <taxon>Ecdysozoa</taxon>
        <taxon>Nematoda</taxon>
        <taxon>Chromadorea</taxon>
        <taxon>Rhabditida</taxon>
        <taxon>Spirurina</taxon>
        <taxon>Ascaridomorpha</taxon>
        <taxon>Ascaridoidea</taxon>
        <taxon>Anisakidae</taxon>
        <taxon>Anisakis</taxon>
        <taxon>Anisakis simplex complex</taxon>
    </lineage>
</organism>
<name>A0A0M3K201_ANISI</name>
<keyword evidence="1" id="KW-0472">Membrane</keyword>
<evidence type="ECO:0000256" key="1">
    <source>
        <dbReference type="SAM" id="Phobius"/>
    </source>
</evidence>
<accession>A0A0M3K201</accession>
<protein>
    <submittedName>
        <fullName evidence="4">Secreted protein</fullName>
    </submittedName>
</protein>
<dbReference type="EMBL" id="UYRR01031703">
    <property type="protein sequence ID" value="VDK52069.1"/>
    <property type="molecule type" value="Genomic_DNA"/>
</dbReference>
<evidence type="ECO:0000313" key="2">
    <source>
        <dbReference type="EMBL" id="VDK52069.1"/>
    </source>
</evidence>
<evidence type="ECO:0000313" key="4">
    <source>
        <dbReference type="WBParaSite" id="ASIM_0001491501-mRNA-1"/>
    </source>
</evidence>
<feature type="transmembrane region" description="Helical" evidence="1">
    <location>
        <begin position="6"/>
        <end position="27"/>
    </location>
</feature>
<sequence>MVSSTWPHIIYFFAICLHFPTTLAFSLKPPIVGSILKTSADDLEKVLRKIENQRIFASDDGRIRWSPNGKLLLMTGNDVELKEDNSEDTDLMKSLNRNCLFSLRNCLHFSMRNAKTNQRYQQYVEGMQTVVDEFPANKRNWLKRFTASKFLYRA</sequence>
<reference evidence="4" key="1">
    <citation type="submission" date="2017-02" db="UniProtKB">
        <authorList>
            <consortium name="WormBaseParasite"/>
        </authorList>
    </citation>
    <scope>IDENTIFICATION</scope>
</reference>
<dbReference type="Proteomes" id="UP000267096">
    <property type="component" value="Unassembled WGS sequence"/>
</dbReference>
<proteinExistence type="predicted"/>
<dbReference type="WBParaSite" id="ASIM_0001491501-mRNA-1">
    <property type="protein sequence ID" value="ASIM_0001491501-mRNA-1"/>
    <property type="gene ID" value="ASIM_0001491501"/>
</dbReference>
<keyword evidence="1" id="KW-0812">Transmembrane</keyword>
<reference evidence="2 3" key="2">
    <citation type="submission" date="2018-11" db="EMBL/GenBank/DDBJ databases">
        <authorList>
            <consortium name="Pathogen Informatics"/>
        </authorList>
    </citation>
    <scope>NUCLEOTIDE SEQUENCE [LARGE SCALE GENOMIC DNA]</scope>
</reference>
<dbReference type="AlphaFoldDB" id="A0A0M3K201"/>
<evidence type="ECO:0000313" key="3">
    <source>
        <dbReference type="Proteomes" id="UP000267096"/>
    </source>
</evidence>